<name>A0AAN8ZUK2_HALRR</name>
<dbReference type="GO" id="GO:0005737">
    <property type="term" value="C:cytoplasm"/>
    <property type="evidence" value="ECO:0007669"/>
    <property type="project" value="TreeGrafter"/>
</dbReference>
<feature type="domain" description="GOLD" evidence="2">
    <location>
        <begin position="240"/>
        <end position="367"/>
    </location>
</feature>
<dbReference type="SUPFAM" id="SSF46938">
    <property type="entry name" value="CRAL/TRIO N-terminal domain"/>
    <property type="match status" value="1"/>
</dbReference>
<keyword evidence="4" id="KW-1185">Reference proteome</keyword>
<dbReference type="SMART" id="SM01100">
    <property type="entry name" value="CRAL_TRIO_N"/>
    <property type="match status" value="1"/>
</dbReference>
<protein>
    <recommendedName>
        <fullName evidence="5">SEC14-like protein 2</fullName>
    </recommendedName>
</protein>
<dbReference type="SUPFAM" id="SSF101576">
    <property type="entry name" value="Supernatant protein factor (SPF), C-terminal domain"/>
    <property type="match status" value="1"/>
</dbReference>
<dbReference type="SUPFAM" id="SSF52087">
    <property type="entry name" value="CRAL/TRIO domain"/>
    <property type="match status" value="1"/>
</dbReference>
<feature type="non-terminal residue" evidence="3">
    <location>
        <position position="1"/>
    </location>
</feature>
<evidence type="ECO:0000259" key="1">
    <source>
        <dbReference type="PROSITE" id="PS50191"/>
    </source>
</evidence>
<feature type="domain" description="CRAL-TRIO" evidence="1">
    <location>
        <begin position="57"/>
        <end position="232"/>
    </location>
</feature>
<evidence type="ECO:0000259" key="2">
    <source>
        <dbReference type="PROSITE" id="PS50866"/>
    </source>
</evidence>
<dbReference type="CDD" id="cd00170">
    <property type="entry name" value="SEC14"/>
    <property type="match status" value="1"/>
</dbReference>
<dbReference type="InterPro" id="IPR036598">
    <property type="entry name" value="GOLD_dom_sf"/>
</dbReference>
<dbReference type="AlphaFoldDB" id="A0AAN8ZUK2"/>
<dbReference type="InterPro" id="IPR001251">
    <property type="entry name" value="CRAL-TRIO_dom"/>
</dbReference>
<dbReference type="Gene3D" id="3.40.525.10">
    <property type="entry name" value="CRAL-TRIO lipid binding domain"/>
    <property type="match status" value="1"/>
</dbReference>
<dbReference type="InterPro" id="IPR009038">
    <property type="entry name" value="GOLD_dom"/>
</dbReference>
<dbReference type="PROSITE" id="PS50866">
    <property type="entry name" value="GOLD"/>
    <property type="match status" value="1"/>
</dbReference>
<dbReference type="InterPro" id="IPR036865">
    <property type="entry name" value="CRAL-TRIO_dom_sf"/>
</dbReference>
<dbReference type="InterPro" id="IPR011074">
    <property type="entry name" value="CRAL/TRIO_N_dom"/>
</dbReference>
<accession>A0AAN8ZUK2</accession>
<gene>
    <name evidence="3" type="ORF">SK128_003800</name>
</gene>
<evidence type="ECO:0000313" key="4">
    <source>
        <dbReference type="Proteomes" id="UP001381693"/>
    </source>
</evidence>
<dbReference type="Proteomes" id="UP001381693">
    <property type="component" value="Unassembled WGS sequence"/>
</dbReference>
<evidence type="ECO:0000313" key="3">
    <source>
        <dbReference type="EMBL" id="KAK7051129.1"/>
    </source>
</evidence>
<comment type="caution">
    <text evidence="3">The sequence shown here is derived from an EMBL/GenBank/DDBJ whole genome shotgun (WGS) entry which is preliminary data.</text>
</comment>
<dbReference type="SMART" id="SM00516">
    <property type="entry name" value="SEC14"/>
    <property type="match status" value="1"/>
</dbReference>
<reference evidence="3 4" key="1">
    <citation type="submission" date="2023-11" db="EMBL/GenBank/DDBJ databases">
        <title>Halocaridina rubra genome assembly.</title>
        <authorList>
            <person name="Smith C."/>
        </authorList>
    </citation>
    <scope>NUCLEOTIDE SEQUENCE [LARGE SCALE GENOMIC DNA]</scope>
    <source>
        <strain evidence="3">EP-1</strain>
        <tissue evidence="3">Whole</tissue>
    </source>
</reference>
<organism evidence="3 4">
    <name type="scientific">Halocaridina rubra</name>
    <name type="common">Hawaiian red shrimp</name>
    <dbReference type="NCBI Taxonomy" id="373956"/>
    <lineage>
        <taxon>Eukaryota</taxon>
        <taxon>Metazoa</taxon>
        <taxon>Ecdysozoa</taxon>
        <taxon>Arthropoda</taxon>
        <taxon>Crustacea</taxon>
        <taxon>Multicrustacea</taxon>
        <taxon>Malacostraca</taxon>
        <taxon>Eumalacostraca</taxon>
        <taxon>Eucarida</taxon>
        <taxon>Decapoda</taxon>
        <taxon>Pleocyemata</taxon>
        <taxon>Caridea</taxon>
        <taxon>Atyoidea</taxon>
        <taxon>Atyidae</taxon>
        <taxon>Halocaridina</taxon>
    </lineage>
</organism>
<dbReference type="PROSITE" id="PS50191">
    <property type="entry name" value="CRAL_TRIO"/>
    <property type="match status" value="1"/>
</dbReference>
<dbReference type="InterPro" id="IPR036273">
    <property type="entry name" value="CRAL/TRIO_N_dom_sf"/>
</dbReference>
<dbReference type="PANTHER" id="PTHR23324:SF83">
    <property type="entry name" value="SEC14-LIKE PROTEIN 2"/>
    <property type="match status" value="1"/>
</dbReference>
<dbReference type="Pfam" id="PF00650">
    <property type="entry name" value="CRAL_TRIO"/>
    <property type="match status" value="1"/>
</dbReference>
<dbReference type="InterPro" id="IPR051064">
    <property type="entry name" value="SEC14/CRAL-TRIO_domain"/>
</dbReference>
<sequence>FRQRITKVLPADKQEDHDLLKWLVARSFNIEKAENMVKRSIDWRKELDVDTVLKWDVPEVLLKYYPVGMAGHDREGLPVWIIPFGGCDMRGLLSSVRKRDYVRYTIRVLEASIQDMAVQTQRLGHPVTQQCCIFDLEDFSLRHVTWKPAMDVILELVQLYEANYPELLKCAYVINAPKVFTLAYAVIKPFLHDVTLKKIKIYGYSGWKEALLKDIDADQLPQHWGGSRTDPDGNPKCPSEICLGGDVPKEYYLTVSKSNLSKLSDKENLSSLTLGKGDKKRLKYEVKKPGSQLKWMFRTEDFDVGFGVTRKVKKGDEEVLVPVQRVNSQLVSEEGYLVCMEPGTYVVTFDNQFSYVRSKKIYYMIYVEAAS</sequence>
<proteinExistence type="predicted"/>
<dbReference type="EMBL" id="JAXCGZ010021465">
    <property type="protein sequence ID" value="KAK7051129.1"/>
    <property type="molecule type" value="Genomic_DNA"/>
</dbReference>
<dbReference type="Gene3D" id="2.60.120.680">
    <property type="entry name" value="GOLD domain"/>
    <property type="match status" value="1"/>
</dbReference>
<dbReference type="PANTHER" id="PTHR23324">
    <property type="entry name" value="SEC14 RELATED PROTEIN"/>
    <property type="match status" value="1"/>
</dbReference>
<evidence type="ECO:0008006" key="5">
    <source>
        <dbReference type="Google" id="ProtNLM"/>
    </source>
</evidence>